<protein>
    <submittedName>
        <fullName evidence="1">Uncharacterized protein</fullName>
    </submittedName>
</protein>
<proteinExistence type="predicted"/>
<dbReference type="Proteomes" id="UP000595703">
    <property type="component" value="Chromosome"/>
</dbReference>
<dbReference type="RefSeq" id="WP_202235255.1">
    <property type="nucleotide sequence ID" value="NZ_AP018365.1"/>
</dbReference>
<accession>A0A7U3VQ17</accession>
<gene>
    <name evidence="1" type="ORF">RVR_5777</name>
</gene>
<reference evidence="1 2" key="4">
    <citation type="journal article" date="2020" name="Sci. Rep.">
        <title>beta-carboline chemical signals induce reveromycin production through a LuxR family regulator in Streptomyces sp. SN-593.</title>
        <authorList>
            <person name="Panthee S."/>
            <person name="Kito N."/>
            <person name="Hayashi T."/>
            <person name="Shimizu T."/>
            <person name="Ishikawa J."/>
            <person name="Hamamoto H."/>
            <person name="Osada H."/>
            <person name="Takahashi S."/>
        </authorList>
    </citation>
    <scope>NUCLEOTIDE SEQUENCE [LARGE SCALE GENOMIC DNA]</scope>
    <source>
        <strain evidence="1 2">SN-593</strain>
    </source>
</reference>
<organism evidence="1 2">
    <name type="scientific">Actinacidiphila reveromycinica</name>
    <dbReference type="NCBI Taxonomy" id="659352"/>
    <lineage>
        <taxon>Bacteria</taxon>
        <taxon>Bacillati</taxon>
        <taxon>Actinomycetota</taxon>
        <taxon>Actinomycetes</taxon>
        <taxon>Kitasatosporales</taxon>
        <taxon>Streptomycetaceae</taxon>
        <taxon>Actinacidiphila</taxon>
    </lineage>
</organism>
<dbReference type="KEGG" id="arev:RVR_5777"/>
<evidence type="ECO:0000313" key="1">
    <source>
        <dbReference type="EMBL" id="BBA99238.1"/>
    </source>
</evidence>
<evidence type="ECO:0000313" key="2">
    <source>
        <dbReference type="Proteomes" id="UP000595703"/>
    </source>
</evidence>
<dbReference type="EMBL" id="AP018365">
    <property type="protein sequence ID" value="BBA99238.1"/>
    <property type="molecule type" value="Genomic_DNA"/>
</dbReference>
<reference evidence="1 2" key="3">
    <citation type="journal article" date="2011" name="Nat. Chem. Biol.">
        <title>Reveromycin A biosynthesis uses RevG and RevJ for stereospecific spiroacetal formation.</title>
        <authorList>
            <person name="Takahashi S."/>
            <person name="Toyoda A."/>
            <person name="Sekiyama Y."/>
            <person name="Takagi H."/>
            <person name="Nogawa T."/>
            <person name="Uramoto M."/>
            <person name="Suzuki R."/>
            <person name="Koshino H."/>
            <person name="Kumano T."/>
            <person name="Panthee S."/>
            <person name="Dairi T."/>
            <person name="Ishikawa J."/>
            <person name="Ikeda H."/>
            <person name="Sakaki Y."/>
            <person name="Osada H."/>
        </authorList>
    </citation>
    <scope>NUCLEOTIDE SEQUENCE [LARGE SCALE GENOMIC DNA]</scope>
    <source>
        <strain evidence="1 2">SN-593</strain>
    </source>
</reference>
<sequence length="192" mass="21449">MTKALTALAAPTTRTDRRPLFAPDGRVHLDALSEQMADADKRGRSFPLAEIARLAKADALNVRERLTWPRVVIEECPLDEGTVIVYREVKSTGRYHLGWDPAQTTRDQVEVFINIYIAGSGEYHAISPATYRDLRRIESHRRADDDPNMTAMWDAIVDLILTHNDAPGVMNQVGDIMRAEQARKAATAQVVA</sequence>
<keyword evidence="2" id="KW-1185">Reference proteome</keyword>
<dbReference type="AlphaFoldDB" id="A0A7U3VQ17"/>
<reference evidence="1 2" key="2">
    <citation type="journal article" date="2011" name="J. Antibiot.">
        <title>Furaquinocins I and J: novel polyketide isoprenoid hybrid compounds from Streptomyces reveromyceticus SN-593.</title>
        <authorList>
            <person name="Panthee S."/>
            <person name="Takahashi S."/>
            <person name="Takagi H."/>
            <person name="Nogawa T."/>
            <person name="Oowada E."/>
            <person name="Uramoto M."/>
            <person name="Osada H."/>
        </authorList>
    </citation>
    <scope>NUCLEOTIDE SEQUENCE [LARGE SCALE GENOMIC DNA]</scope>
    <source>
        <strain evidence="1 2">SN-593</strain>
    </source>
</reference>
<name>A0A7U3VQ17_9ACTN</name>
<reference evidence="1 2" key="1">
    <citation type="journal article" date="2010" name="J. Bacteriol.">
        <title>Biochemical characterization of a novel indole prenyltransferase from Streptomyces sp. SN-593.</title>
        <authorList>
            <person name="Takahashi S."/>
            <person name="Takagi H."/>
            <person name="Toyoda A."/>
            <person name="Uramoto M."/>
            <person name="Nogawa T."/>
            <person name="Ueki M."/>
            <person name="Sakaki Y."/>
            <person name="Osada H."/>
        </authorList>
    </citation>
    <scope>NUCLEOTIDE SEQUENCE [LARGE SCALE GENOMIC DNA]</scope>
    <source>
        <strain evidence="1 2">SN-593</strain>
    </source>
</reference>